<dbReference type="GO" id="GO:0005737">
    <property type="term" value="C:cytoplasm"/>
    <property type="evidence" value="ECO:0007669"/>
    <property type="project" value="TreeGrafter"/>
</dbReference>
<dbReference type="Proteomes" id="UP000823863">
    <property type="component" value="Unassembled WGS sequence"/>
</dbReference>
<evidence type="ECO:0000313" key="10">
    <source>
        <dbReference type="Proteomes" id="UP000823863"/>
    </source>
</evidence>
<comment type="catalytic activity">
    <reaction evidence="7">
        <text>L-lysyl-[lipoyl-carrier protein] + (R)-lipoate + ATP = N(6)-[(R)-lipoyl]-L-lysyl-[lipoyl-carrier protein] + AMP + diphosphate + H(+)</text>
        <dbReference type="Rhea" id="RHEA:49288"/>
        <dbReference type="Rhea" id="RHEA-COMP:10500"/>
        <dbReference type="Rhea" id="RHEA-COMP:10502"/>
        <dbReference type="ChEBI" id="CHEBI:15378"/>
        <dbReference type="ChEBI" id="CHEBI:29969"/>
        <dbReference type="ChEBI" id="CHEBI:30616"/>
        <dbReference type="ChEBI" id="CHEBI:33019"/>
        <dbReference type="ChEBI" id="CHEBI:83088"/>
        <dbReference type="ChEBI" id="CHEBI:83099"/>
        <dbReference type="ChEBI" id="CHEBI:456215"/>
        <dbReference type="EC" id="6.3.1.20"/>
    </reaction>
</comment>
<dbReference type="GO" id="GO:0009249">
    <property type="term" value="P:protein lipoylation"/>
    <property type="evidence" value="ECO:0007669"/>
    <property type="project" value="InterPro"/>
</dbReference>
<dbReference type="InterPro" id="IPR019491">
    <property type="entry name" value="Lipoate_protein_ligase_C"/>
</dbReference>
<dbReference type="Pfam" id="PF21948">
    <property type="entry name" value="LplA-B_cat"/>
    <property type="match status" value="1"/>
</dbReference>
<dbReference type="Pfam" id="PF10437">
    <property type="entry name" value="Lip_prot_lig_C"/>
    <property type="match status" value="1"/>
</dbReference>
<dbReference type="GO" id="GO:0005524">
    <property type="term" value="F:ATP binding"/>
    <property type="evidence" value="ECO:0007669"/>
    <property type="project" value="UniProtKB-KW"/>
</dbReference>
<evidence type="ECO:0000256" key="7">
    <source>
        <dbReference type="ARBA" id="ARBA00048037"/>
    </source>
</evidence>
<dbReference type="NCBIfam" id="TIGR00545">
    <property type="entry name" value="lipoyltrans"/>
    <property type="match status" value="1"/>
</dbReference>
<dbReference type="InterPro" id="IPR045864">
    <property type="entry name" value="aa-tRNA-synth_II/BPL/LPL"/>
</dbReference>
<dbReference type="PROSITE" id="PS51733">
    <property type="entry name" value="BPL_LPL_CATALYTIC"/>
    <property type="match status" value="1"/>
</dbReference>
<dbReference type="EMBL" id="DWWB01000064">
    <property type="protein sequence ID" value="HJC67324.1"/>
    <property type="molecule type" value="Genomic_DNA"/>
</dbReference>
<evidence type="ECO:0000256" key="2">
    <source>
        <dbReference type="ARBA" id="ARBA00005124"/>
    </source>
</evidence>
<reference evidence="9" key="1">
    <citation type="journal article" date="2021" name="PeerJ">
        <title>Extensive microbial diversity within the chicken gut microbiome revealed by metagenomics and culture.</title>
        <authorList>
            <person name="Gilroy R."/>
            <person name="Ravi A."/>
            <person name="Getino M."/>
            <person name="Pursley I."/>
            <person name="Horton D.L."/>
            <person name="Alikhan N.F."/>
            <person name="Baker D."/>
            <person name="Gharbi K."/>
            <person name="Hall N."/>
            <person name="Watson M."/>
            <person name="Adriaenssens E.M."/>
            <person name="Foster-Nyarko E."/>
            <person name="Jarju S."/>
            <person name="Secka A."/>
            <person name="Antonio M."/>
            <person name="Oren A."/>
            <person name="Chaudhuri R.R."/>
            <person name="La Ragione R."/>
            <person name="Hildebrand F."/>
            <person name="Pallen M.J."/>
        </authorList>
    </citation>
    <scope>NUCLEOTIDE SEQUENCE</scope>
    <source>
        <strain evidence="9">CHK198-12963</strain>
    </source>
</reference>
<comment type="pathway">
    <text evidence="1">Protein modification; protein lipoylation via exogenous pathway; protein N(6)-(lipoyl)lysine from lipoate: step 2/2.</text>
</comment>
<keyword evidence="6" id="KW-0067">ATP-binding</keyword>
<evidence type="ECO:0000256" key="3">
    <source>
        <dbReference type="ARBA" id="ARBA00012367"/>
    </source>
</evidence>
<dbReference type="Gene3D" id="3.30.930.10">
    <property type="entry name" value="Bira Bifunctional Protein, Domain 2"/>
    <property type="match status" value="1"/>
</dbReference>
<dbReference type="InterPro" id="IPR004562">
    <property type="entry name" value="LipoylTrfase_LipoateP_Ligase"/>
</dbReference>
<evidence type="ECO:0000256" key="5">
    <source>
        <dbReference type="ARBA" id="ARBA00022741"/>
    </source>
</evidence>
<proteinExistence type="predicted"/>
<dbReference type="EC" id="6.3.1.20" evidence="3"/>
<gene>
    <name evidence="9" type="ORF">H9931_11525</name>
</gene>
<dbReference type="InterPro" id="IPR004143">
    <property type="entry name" value="BPL_LPL_catalytic"/>
</dbReference>
<evidence type="ECO:0000256" key="4">
    <source>
        <dbReference type="ARBA" id="ARBA00022598"/>
    </source>
</evidence>
<accession>A0A9D2PVT2</accession>
<feature type="domain" description="BPL/LPL catalytic" evidence="8">
    <location>
        <begin position="37"/>
        <end position="220"/>
    </location>
</feature>
<dbReference type="CDD" id="cd16443">
    <property type="entry name" value="LplA"/>
    <property type="match status" value="1"/>
</dbReference>
<keyword evidence="4 9" id="KW-0436">Ligase</keyword>
<organism evidence="9 10">
    <name type="scientific">Candidatus Enterocloster excrementigallinarum</name>
    <dbReference type="NCBI Taxonomy" id="2838558"/>
    <lineage>
        <taxon>Bacteria</taxon>
        <taxon>Bacillati</taxon>
        <taxon>Bacillota</taxon>
        <taxon>Clostridia</taxon>
        <taxon>Lachnospirales</taxon>
        <taxon>Lachnospiraceae</taxon>
        <taxon>Enterocloster</taxon>
    </lineage>
</organism>
<comment type="pathway">
    <text evidence="2">Protein modification; protein lipoylation via exogenous pathway; protein N(6)-(lipoyl)lysine from lipoate: step 1/2.</text>
</comment>
<comment type="caution">
    <text evidence="9">The sequence shown here is derived from an EMBL/GenBank/DDBJ whole genome shotgun (WGS) entry which is preliminary data.</text>
</comment>
<evidence type="ECO:0000256" key="1">
    <source>
        <dbReference type="ARBA" id="ARBA00005085"/>
    </source>
</evidence>
<dbReference type="PANTHER" id="PTHR12561:SF3">
    <property type="entry name" value="LIPOYLTRANSFERASE 1, MITOCHONDRIAL"/>
    <property type="match status" value="1"/>
</dbReference>
<dbReference type="PANTHER" id="PTHR12561">
    <property type="entry name" value="LIPOATE-PROTEIN LIGASE"/>
    <property type="match status" value="1"/>
</dbReference>
<evidence type="ECO:0000256" key="6">
    <source>
        <dbReference type="ARBA" id="ARBA00022840"/>
    </source>
</evidence>
<sequence>MRGTSPGGPTDLVVIRTAHTSPYENLGLEQYLTGQAAPGQCILYLWQNRPTVVIGRNQNVWAECRPEAMEEDGVLLARRLSGGGAVYHDLGNLNFTFIARSALYSVPRHLEVILNSLSLLGIPGEISGRNDLTVRGRKFSGNAFYRSGDFCCHHGTLLVDADLTAMSRYLSVSKEKLASKGVASVPARVVNLKTLAPDLTIDGLCQALIQAFGQVYGASPREISEEDLPSEELSRLAENLSSPSWLYGRKIPFNSRASGRFPWGNAELLFVVNEGRVRQVQFFSDAMDQEWVRRTEEGLPGRPWSKKALAEALAALSQTQQPGSLRTQMAKDLTQLMNTCFADDFS</sequence>
<protein>
    <recommendedName>
        <fullName evidence="3">lipoate--protein ligase</fullName>
        <ecNumber evidence="3">6.3.1.20</ecNumber>
    </recommendedName>
</protein>
<name>A0A9D2PVT2_9FIRM</name>
<dbReference type="SUPFAM" id="SSF82649">
    <property type="entry name" value="SufE/NifU"/>
    <property type="match status" value="1"/>
</dbReference>
<dbReference type="GO" id="GO:0017118">
    <property type="term" value="F:lipoyltransferase activity"/>
    <property type="evidence" value="ECO:0007669"/>
    <property type="project" value="TreeGrafter"/>
</dbReference>
<reference evidence="9" key="2">
    <citation type="submission" date="2021-04" db="EMBL/GenBank/DDBJ databases">
        <authorList>
            <person name="Gilroy R."/>
        </authorList>
    </citation>
    <scope>NUCLEOTIDE SEQUENCE</scope>
    <source>
        <strain evidence="9">CHK198-12963</strain>
    </source>
</reference>
<dbReference type="Gene3D" id="3.30.390.50">
    <property type="entry name" value="CO dehydrogenase flavoprotein, C-terminal domain"/>
    <property type="match status" value="1"/>
</dbReference>
<evidence type="ECO:0000259" key="8">
    <source>
        <dbReference type="PROSITE" id="PS51733"/>
    </source>
</evidence>
<dbReference type="GO" id="GO:0016979">
    <property type="term" value="F:lipoate-protein ligase activity"/>
    <property type="evidence" value="ECO:0007669"/>
    <property type="project" value="UniProtKB-EC"/>
</dbReference>
<dbReference type="AlphaFoldDB" id="A0A9D2PVT2"/>
<evidence type="ECO:0000313" key="9">
    <source>
        <dbReference type="EMBL" id="HJC67324.1"/>
    </source>
</evidence>
<keyword evidence="5" id="KW-0547">Nucleotide-binding</keyword>
<dbReference type="SUPFAM" id="SSF55681">
    <property type="entry name" value="Class II aaRS and biotin synthetases"/>
    <property type="match status" value="1"/>
</dbReference>